<dbReference type="EMBL" id="CM002911">
    <property type="protein sequence ID" value="KMY92307.1"/>
    <property type="molecule type" value="Genomic_DNA"/>
</dbReference>
<sequence>MKYNSRAYCVMDSFWVQSAIGAIKAIAFVYDIITLPVYLVLQKPWKRRQDSRRVKAKPINQKMLVDESKYAPDDIEAKIVRNDDNELTYRTTDPPRDVHVKMLQENIDTLEKVFNYVAKTYTSKRCLGTRQILSEEDEVQQNGRVFKKYNLGDYKWKTFTEAERTAANFGRGLRELGQKPRENIVIFAETRAEWMIAAHGCFKQAMPIVTVYATLGDDGVAHCITETEVTTVITSHDLLPKFKTLLDKCPLVKTIIYIEDQLQKTETTGFKEGVKILPFNQVVKTGQDSKFEHVPPKGDDIAIIMYTSGSTGTPKGVLLSHKNCIATMKGFVDMVPIYPDDVLIGFLPLAHVFELVAESVCLMTGVPIGYSTPLTLIDTSSKIKRGCKGDATVLKPTCMTSVPLILDRISKGINDKVNSGSAFKKSLFKFLYQYKVKWVQRGYKTPLIDKLVFKKVAKLMGGKVRIIMSGGAPLSADTHEQIKTCLCLELIQGYGLTETTSGATVMDYRDMTYGRTGGPLTVCDIRLVNWEEGNYRVTNKPYPQGEVLIGGECVSQGYYKLPGKTNEDFFEEDGQRWFKTGDIGEIQADGVLKIIDRKKDLVKLQAGEYVSLGKVESELKTCGIIENICVYGDPTKQYTVALVVPNQNHLEELAQKHGLGEKTFEELCSSPIIEKAILKEIAEHARKCKLQKYEVPAAITLCKEVWSPDMGLVTAAFKLKRKDIQDRYQHDINRMYAS</sequence>
<keyword evidence="4" id="KW-0276">Fatty acid metabolism</keyword>
<reference evidence="10" key="2">
    <citation type="submission" date="2014-06" db="EMBL/GenBank/DDBJ databases">
        <authorList>
            <person name="Hu T."/>
            <person name="Eisen M.B."/>
            <person name="Thornton K.R."/>
            <person name="Andolfatto P."/>
        </authorList>
    </citation>
    <scope>NUCLEOTIDE SEQUENCE</scope>
    <source>
        <strain evidence="10">W501</strain>
    </source>
</reference>
<dbReference type="GO" id="GO:0005886">
    <property type="term" value="C:plasma membrane"/>
    <property type="evidence" value="ECO:0007669"/>
    <property type="project" value="TreeGrafter"/>
</dbReference>
<proteinExistence type="inferred from homology"/>
<reference evidence="10" key="1">
    <citation type="journal article" date="2013" name="Genome Res.">
        <title>A second-generation assembly of the Drosophila simulans genome provides new insights into patterns of lineage-specific divergence.</title>
        <authorList>
            <person name="Hu T.T."/>
            <person name="Eisen M.B."/>
            <person name="Thornton K.R."/>
            <person name="Andolfatto P."/>
        </authorList>
    </citation>
    <scope>NUCLEOTIDE SEQUENCE [LARGE SCALE GENOMIC DNA]</scope>
    <source>
        <strain evidence="10">W501</strain>
    </source>
</reference>
<keyword evidence="3" id="KW-0547">Nucleotide-binding</keyword>
<keyword evidence="2" id="KW-0436">Ligase</keyword>
<dbReference type="Gene3D" id="3.30.300.30">
    <property type="match status" value="1"/>
</dbReference>
<evidence type="ECO:0000256" key="7">
    <source>
        <dbReference type="ARBA" id="ARBA00026121"/>
    </source>
</evidence>
<dbReference type="GO" id="GO:0005783">
    <property type="term" value="C:endoplasmic reticulum"/>
    <property type="evidence" value="ECO:0007669"/>
    <property type="project" value="TreeGrafter"/>
</dbReference>
<evidence type="ECO:0000256" key="6">
    <source>
        <dbReference type="ARBA" id="ARBA00024484"/>
    </source>
</evidence>
<dbReference type="PROSITE" id="PS00455">
    <property type="entry name" value="AMP_BINDING"/>
    <property type="match status" value="1"/>
</dbReference>
<dbReference type="PANTHER" id="PTHR43272:SF83">
    <property type="entry name" value="ACYL-COA SYNTHETASE LONG-CHAIN, ISOFORM J"/>
    <property type="match status" value="1"/>
</dbReference>
<dbReference type="FunFam" id="3.40.50.12780:FF:000026">
    <property type="entry name" value="Uncharacterized protein, isoform B"/>
    <property type="match status" value="1"/>
</dbReference>
<evidence type="ECO:0000256" key="5">
    <source>
        <dbReference type="ARBA" id="ARBA00022840"/>
    </source>
</evidence>
<dbReference type="GO" id="GO:0005811">
    <property type="term" value="C:lipid droplet"/>
    <property type="evidence" value="ECO:0007669"/>
    <property type="project" value="TreeGrafter"/>
</dbReference>
<gene>
    <name evidence="10" type="primary">Dsim\GD10588</name>
    <name evidence="10" type="ORF">Dsimw501_GD10588</name>
</gene>
<dbReference type="InterPro" id="IPR000873">
    <property type="entry name" value="AMP-dep_synth/lig_dom"/>
</dbReference>
<dbReference type="InterPro" id="IPR042099">
    <property type="entry name" value="ANL_N_sf"/>
</dbReference>
<keyword evidence="8" id="KW-0472">Membrane</keyword>
<dbReference type="InterPro" id="IPR045851">
    <property type="entry name" value="AMP-bd_C_sf"/>
</dbReference>
<evidence type="ECO:0000256" key="4">
    <source>
        <dbReference type="ARBA" id="ARBA00022832"/>
    </source>
</evidence>
<feature type="transmembrane region" description="Helical" evidence="8">
    <location>
        <begin position="20"/>
        <end position="41"/>
    </location>
</feature>
<dbReference type="Gene3D" id="3.40.50.12780">
    <property type="entry name" value="N-terminal domain of ligase-like"/>
    <property type="match status" value="1"/>
</dbReference>
<dbReference type="EC" id="6.2.1.3" evidence="7"/>
<organism evidence="10">
    <name type="scientific">Drosophila simulans</name>
    <name type="common">Fruit fly</name>
    <dbReference type="NCBI Taxonomy" id="7240"/>
    <lineage>
        <taxon>Eukaryota</taxon>
        <taxon>Metazoa</taxon>
        <taxon>Ecdysozoa</taxon>
        <taxon>Arthropoda</taxon>
        <taxon>Hexapoda</taxon>
        <taxon>Insecta</taxon>
        <taxon>Pterygota</taxon>
        <taxon>Neoptera</taxon>
        <taxon>Endopterygota</taxon>
        <taxon>Diptera</taxon>
        <taxon>Brachycera</taxon>
        <taxon>Muscomorpha</taxon>
        <taxon>Ephydroidea</taxon>
        <taxon>Drosophilidae</taxon>
        <taxon>Drosophila</taxon>
        <taxon>Sophophora</taxon>
    </lineage>
</organism>
<dbReference type="GO" id="GO:0035336">
    <property type="term" value="P:long-chain fatty-acyl-CoA metabolic process"/>
    <property type="evidence" value="ECO:0007669"/>
    <property type="project" value="TreeGrafter"/>
</dbReference>
<reference evidence="10" key="3">
    <citation type="submission" date="2015-04" db="EMBL/GenBank/DDBJ databases">
        <authorList>
            <consortium name="FlyBase"/>
        </authorList>
    </citation>
    <scope>NUCLEOTIDE SEQUENCE</scope>
    <source>
        <strain evidence="10">W501</strain>
    </source>
</reference>
<evidence type="ECO:0000259" key="9">
    <source>
        <dbReference type="Pfam" id="PF00501"/>
    </source>
</evidence>
<dbReference type="Pfam" id="PF00501">
    <property type="entry name" value="AMP-binding"/>
    <property type="match status" value="1"/>
</dbReference>
<dbReference type="Bgee" id="FBgn0182359">
    <property type="expression patterns" value="Expressed in adult organism and 3 other cell types or tissues"/>
</dbReference>
<dbReference type="GO" id="GO:0090433">
    <property type="term" value="F:palmitoyl-CoA ligase activity"/>
    <property type="evidence" value="ECO:0007669"/>
    <property type="project" value="TreeGrafter"/>
</dbReference>
<keyword evidence="8" id="KW-0812">Transmembrane</keyword>
<dbReference type="OrthoDB" id="1700726at2759"/>
<evidence type="ECO:0000256" key="3">
    <source>
        <dbReference type="ARBA" id="ARBA00022741"/>
    </source>
</evidence>
<accession>A0A0J9R850</accession>
<evidence type="ECO:0000256" key="1">
    <source>
        <dbReference type="ARBA" id="ARBA00006432"/>
    </source>
</evidence>
<dbReference type="InterPro" id="IPR020845">
    <property type="entry name" value="AMP-binding_CS"/>
</dbReference>
<comment type="catalytic activity">
    <reaction evidence="6">
        <text>a long-chain fatty acid + ATP + CoA = a long-chain fatty acyl-CoA + AMP + diphosphate</text>
        <dbReference type="Rhea" id="RHEA:15421"/>
        <dbReference type="ChEBI" id="CHEBI:30616"/>
        <dbReference type="ChEBI" id="CHEBI:33019"/>
        <dbReference type="ChEBI" id="CHEBI:57287"/>
        <dbReference type="ChEBI" id="CHEBI:57560"/>
        <dbReference type="ChEBI" id="CHEBI:83139"/>
        <dbReference type="ChEBI" id="CHEBI:456215"/>
        <dbReference type="EC" id="6.2.1.3"/>
    </reaction>
    <physiologicalReaction direction="left-to-right" evidence="6">
        <dbReference type="Rhea" id="RHEA:15422"/>
    </physiologicalReaction>
</comment>
<keyword evidence="8" id="KW-1133">Transmembrane helix</keyword>
<comment type="similarity">
    <text evidence="1">Belongs to the ATP-dependent AMP-binding enzyme family.</text>
</comment>
<dbReference type="Proteomes" id="UP000035880">
    <property type="component" value="Chromosome 2R"/>
</dbReference>
<evidence type="ECO:0000256" key="8">
    <source>
        <dbReference type="SAM" id="Phobius"/>
    </source>
</evidence>
<dbReference type="FunFam" id="3.30.300.30:FF:000023">
    <property type="entry name" value="Uncharacterized protein, isoform B"/>
    <property type="match status" value="1"/>
</dbReference>
<dbReference type="GO" id="GO:0030182">
    <property type="term" value="P:neuron differentiation"/>
    <property type="evidence" value="ECO:0007669"/>
    <property type="project" value="TreeGrafter"/>
</dbReference>
<dbReference type="PANTHER" id="PTHR43272">
    <property type="entry name" value="LONG-CHAIN-FATTY-ACID--COA LIGASE"/>
    <property type="match status" value="1"/>
</dbReference>
<evidence type="ECO:0000256" key="2">
    <source>
        <dbReference type="ARBA" id="ARBA00022598"/>
    </source>
</evidence>
<evidence type="ECO:0000313" key="10">
    <source>
        <dbReference type="EMBL" id="KMY92307.1"/>
    </source>
</evidence>
<keyword evidence="5" id="KW-0067">ATP-binding</keyword>
<keyword evidence="4" id="KW-0443">Lipid metabolism</keyword>
<protein>
    <recommendedName>
        <fullName evidence="7">long-chain-fatty-acid--CoA ligase</fullName>
        <ecNumber evidence="7">6.2.1.3</ecNumber>
    </recommendedName>
</protein>
<dbReference type="GO" id="GO:0005524">
    <property type="term" value="F:ATP binding"/>
    <property type="evidence" value="ECO:0007669"/>
    <property type="project" value="UniProtKB-KW"/>
</dbReference>
<name>A0A0J9R850_DROSI</name>
<dbReference type="CDD" id="cd17639">
    <property type="entry name" value="LC_FACS_euk1"/>
    <property type="match status" value="1"/>
</dbReference>
<dbReference type="KEGG" id="dsi:Dsimw501_GD10588"/>
<feature type="domain" description="AMP-dependent synthetase/ligase" evidence="9">
    <location>
        <begin position="148"/>
        <end position="559"/>
    </location>
</feature>
<dbReference type="SUPFAM" id="SSF56801">
    <property type="entry name" value="Acetyl-CoA synthetase-like"/>
    <property type="match status" value="1"/>
</dbReference>
<dbReference type="AlphaFoldDB" id="A0A0J9R850"/>